<comment type="caution">
    <text evidence="2">The sequence shown here is derived from an EMBL/GenBank/DDBJ whole genome shotgun (WGS) entry which is preliminary data.</text>
</comment>
<name>A0A8H6IU96_9PEZI</name>
<dbReference type="Proteomes" id="UP000652219">
    <property type="component" value="Unassembled WGS sequence"/>
</dbReference>
<keyword evidence="3" id="KW-1185">Reference proteome</keyword>
<proteinExistence type="predicted"/>
<organism evidence="2 3">
    <name type="scientific">Colletotrichum sojae</name>
    <dbReference type="NCBI Taxonomy" id="2175907"/>
    <lineage>
        <taxon>Eukaryota</taxon>
        <taxon>Fungi</taxon>
        <taxon>Dikarya</taxon>
        <taxon>Ascomycota</taxon>
        <taxon>Pezizomycotina</taxon>
        <taxon>Sordariomycetes</taxon>
        <taxon>Hypocreomycetidae</taxon>
        <taxon>Glomerellales</taxon>
        <taxon>Glomerellaceae</taxon>
        <taxon>Colletotrichum</taxon>
        <taxon>Colletotrichum orchidearum species complex</taxon>
    </lineage>
</organism>
<sequence>MHAKSILLLALGALASAQNFVGFPKTLTCELRSGEGIITTDDTKAAVASARRTLSTPNAADENTRYCRSLRGIPLYAITLAGQGTFRFAEDTKTNTVTFCDSNGDITDFSIGYPARCQEAY</sequence>
<accession>A0A8H6IU96</accession>
<dbReference type="AlphaFoldDB" id="A0A8H6IU96"/>
<keyword evidence="1" id="KW-0732">Signal</keyword>
<feature type="chain" id="PRO_5034526153" evidence="1">
    <location>
        <begin position="18"/>
        <end position="121"/>
    </location>
</feature>
<gene>
    <name evidence="2" type="ORF">CSOJ01_12906</name>
</gene>
<feature type="signal peptide" evidence="1">
    <location>
        <begin position="1"/>
        <end position="17"/>
    </location>
</feature>
<evidence type="ECO:0000313" key="3">
    <source>
        <dbReference type="Proteomes" id="UP000652219"/>
    </source>
</evidence>
<protein>
    <submittedName>
        <fullName evidence="2">Uncharacterized protein</fullName>
    </submittedName>
</protein>
<reference evidence="2 3" key="1">
    <citation type="journal article" date="2020" name="Phytopathology">
        <title>Genome Sequence Resources of Colletotrichum truncatum, C. plurivorum, C. musicola, and C. sojae: Four Species Pathogenic to Soybean (Glycine max).</title>
        <authorList>
            <person name="Rogerio F."/>
            <person name="Boufleur T.R."/>
            <person name="Ciampi-Guillardi M."/>
            <person name="Sukno S.A."/>
            <person name="Thon M.R."/>
            <person name="Massola Junior N.S."/>
            <person name="Baroncelli R."/>
        </authorList>
    </citation>
    <scope>NUCLEOTIDE SEQUENCE [LARGE SCALE GENOMIC DNA]</scope>
    <source>
        <strain evidence="2 3">LFN0009</strain>
    </source>
</reference>
<evidence type="ECO:0000256" key="1">
    <source>
        <dbReference type="SAM" id="SignalP"/>
    </source>
</evidence>
<dbReference type="EMBL" id="WIGN01000350">
    <property type="protein sequence ID" value="KAF6797588.1"/>
    <property type="molecule type" value="Genomic_DNA"/>
</dbReference>
<evidence type="ECO:0000313" key="2">
    <source>
        <dbReference type="EMBL" id="KAF6797588.1"/>
    </source>
</evidence>